<keyword evidence="1" id="KW-1133">Transmembrane helix</keyword>
<protein>
    <recommendedName>
        <fullName evidence="4">Heptaprenyl diphosphate synthase component I</fullName>
    </recommendedName>
</protein>
<dbReference type="RefSeq" id="WP_012992913.1">
    <property type="nucleotide sequence ID" value="NZ_NBZD01000004.1"/>
</dbReference>
<evidence type="ECO:0000313" key="2">
    <source>
        <dbReference type="EMBL" id="PNH17999.1"/>
    </source>
</evidence>
<dbReference type="Gene3D" id="1.10.1760.20">
    <property type="match status" value="1"/>
</dbReference>
<proteinExistence type="predicted"/>
<evidence type="ECO:0000313" key="3">
    <source>
        <dbReference type="Proteomes" id="UP000236394"/>
    </source>
</evidence>
<accession>A0A2J8AZR3</accession>
<feature type="transmembrane region" description="Helical" evidence="1">
    <location>
        <begin position="52"/>
        <end position="75"/>
    </location>
</feature>
<dbReference type="OMA" id="ANIVVMY"/>
<name>A0A2J8AZR3_9FIRM</name>
<feature type="transmembrane region" description="Helical" evidence="1">
    <location>
        <begin position="20"/>
        <end position="40"/>
    </location>
</feature>
<dbReference type="Proteomes" id="UP000236394">
    <property type="component" value="Unassembled WGS sequence"/>
</dbReference>
<dbReference type="InterPro" id="IPR010898">
    <property type="entry name" value="Hpre_diP_synth_I"/>
</dbReference>
<organism evidence="2 3">
    <name type="scientific">Mageeibacillus indolicus</name>
    <dbReference type="NCBI Taxonomy" id="884684"/>
    <lineage>
        <taxon>Bacteria</taxon>
        <taxon>Bacillati</taxon>
        <taxon>Bacillota</taxon>
        <taxon>Clostridia</taxon>
        <taxon>Eubacteriales</taxon>
        <taxon>Oscillospiraceae</taxon>
        <taxon>Mageeibacillus</taxon>
    </lineage>
</organism>
<evidence type="ECO:0008006" key="4">
    <source>
        <dbReference type="Google" id="ProtNLM"/>
    </source>
</evidence>
<keyword evidence="1" id="KW-0472">Membrane</keyword>
<feature type="transmembrane region" description="Helical" evidence="1">
    <location>
        <begin position="147"/>
        <end position="171"/>
    </location>
</feature>
<keyword evidence="1" id="KW-0812">Transmembrane</keyword>
<dbReference type="Pfam" id="PF07456">
    <property type="entry name" value="Hpre_diP_synt_I"/>
    <property type="match status" value="1"/>
</dbReference>
<reference evidence="3" key="1">
    <citation type="submission" date="2017-04" db="EMBL/GenBank/DDBJ databases">
        <authorList>
            <person name="Bumgarner R.E."/>
            <person name="Fredricks D.N."/>
            <person name="Srinivasan S."/>
        </authorList>
    </citation>
    <scope>NUCLEOTIDE SEQUENCE [LARGE SCALE GENOMIC DNA]</scope>
    <source>
        <strain evidence="3">KA00405</strain>
    </source>
</reference>
<comment type="caution">
    <text evidence="2">The sequence shown here is derived from an EMBL/GenBank/DDBJ whole genome shotgun (WGS) entry which is preliminary data.</text>
</comment>
<sequence length="181" mass="19546">MNNPMMSGGNKMTRRGTTKLAYLGLMAAMLIVLGILESWLPPPPVAVPLRYGLANLVVMFALCFLPKSYSIYLAATKVLIALIWRGPVAAALSLGGTVFAWVGVSLLLLLPPRRVSYFFLCISSAFLHNLGQLAVLSLLPLGVTVGIIYPYLIVVSLLTGALNAALFRVLLPFWRRAASSK</sequence>
<evidence type="ECO:0000256" key="1">
    <source>
        <dbReference type="SAM" id="Phobius"/>
    </source>
</evidence>
<dbReference type="AlphaFoldDB" id="A0A2J8AZR3"/>
<dbReference type="EMBL" id="NBZD01000004">
    <property type="protein sequence ID" value="PNH17999.1"/>
    <property type="molecule type" value="Genomic_DNA"/>
</dbReference>
<gene>
    <name evidence="2" type="ORF">B7R76_06590</name>
</gene>
<feature type="transmembrane region" description="Helical" evidence="1">
    <location>
        <begin position="87"/>
        <end position="110"/>
    </location>
</feature>